<keyword evidence="6 10" id="KW-0406">Ion transport</keyword>
<dbReference type="GO" id="GO:0042777">
    <property type="term" value="P:proton motive force-driven plasma membrane ATP synthesis"/>
    <property type="evidence" value="ECO:0007669"/>
    <property type="project" value="UniProtKB-UniRule"/>
</dbReference>
<evidence type="ECO:0000256" key="8">
    <source>
        <dbReference type="ARBA" id="ARBA00023196"/>
    </source>
</evidence>
<keyword evidence="5 10" id="KW-0375">Hydrogen ion transport</keyword>
<gene>
    <name evidence="10" type="primary">atpG</name>
    <name evidence="11" type="ORF">A3J48_00770</name>
</gene>
<evidence type="ECO:0000256" key="1">
    <source>
        <dbReference type="ARBA" id="ARBA00003456"/>
    </source>
</evidence>
<dbReference type="EMBL" id="MFES01000006">
    <property type="protein sequence ID" value="OGE86173.1"/>
    <property type="molecule type" value="Genomic_DNA"/>
</dbReference>
<comment type="similarity">
    <text evidence="3 10">Belongs to the ATPase gamma chain family.</text>
</comment>
<evidence type="ECO:0000256" key="6">
    <source>
        <dbReference type="ARBA" id="ARBA00023065"/>
    </source>
</evidence>
<keyword evidence="7 10" id="KW-0472">Membrane</keyword>
<dbReference type="GO" id="GO:0005524">
    <property type="term" value="F:ATP binding"/>
    <property type="evidence" value="ECO:0007669"/>
    <property type="project" value="UniProtKB-UniRule"/>
</dbReference>
<dbReference type="GO" id="GO:0046933">
    <property type="term" value="F:proton-transporting ATP synthase activity, rotational mechanism"/>
    <property type="evidence" value="ECO:0007669"/>
    <property type="project" value="UniProtKB-UniRule"/>
</dbReference>
<keyword evidence="4 10" id="KW-0813">Transport</keyword>
<comment type="subunit">
    <text evidence="10">F-type ATPases have 2 components, CF(1) - the catalytic core - and CF(0) - the membrane proton channel. CF(1) has five subunits: alpha(3), beta(3), gamma(1), delta(1), epsilon(1). CF(0) has three main subunits: a, b and c.</text>
</comment>
<dbReference type="InterPro" id="IPR035968">
    <property type="entry name" value="ATP_synth_F1_ATPase_gsu"/>
</dbReference>
<keyword evidence="8 10" id="KW-0139">CF(1)</keyword>
<keyword evidence="9 10" id="KW-0066">ATP synthesis</keyword>
<dbReference type="Gene3D" id="1.10.287.80">
    <property type="entry name" value="ATP synthase, gamma subunit, helix hairpin domain"/>
    <property type="match status" value="1"/>
</dbReference>
<keyword evidence="10" id="KW-1003">Cell membrane</keyword>
<dbReference type="GO" id="GO:0045259">
    <property type="term" value="C:proton-transporting ATP synthase complex"/>
    <property type="evidence" value="ECO:0007669"/>
    <property type="project" value="UniProtKB-KW"/>
</dbReference>
<evidence type="ECO:0000313" key="12">
    <source>
        <dbReference type="Proteomes" id="UP000176786"/>
    </source>
</evidence>
<comment type="subcellular location">
    <subcellularLocation>
        <location evidence="10">Cell membrane</location>
        <topology evidence="10">Peripheral membrane protein</topology>
    </subcellularLocation>
    <subcellularLocation>
        <location evidence="2">Membrane</location>
        <topology evidence="2">Peripheral membrane protein</topology>
    </subcellularLocation>
</comment>
<evidence type="ECO:0000256" key="5">
    <source>
        <dbReference type="ARBA" id="ARBA00022781"/>
    </source>
</evidence>
<evidence type="ECO:0000256" key="9">
    <source>
        <dbReference type="ARBA" id="ARBA00023310"/>
    </source>
</evidence>
<dbReference type="NCBIfam" id="TIGR01146">
    <property type="entry name" value="ATPsyn_F1gamma"/>
    <property type="match status" value="1"/>
</dbReference>
<proteinExistence type="inferred from homology"/>
<dbReference type="Gene3D" id="3.40.1380.10">
    <property type="match status" value="1"/>
</dbReference>
<dbReference type="HAMAP" id="MF_00815">
    <property type="entry name" value="ATP_synth_gamma_bact"/>
    <property type="match status" value="1"/>
</dbReference>
<name>A0A1F5P8E1_9BACT</name>
<reference evidence="11 12" key="1">
    <citation type="journal article" date="2016" name="Nat. Commun.">
        <title>Thousands of microbial genomes shed light on interconnected biogeochemical processes in an aquifer system.</title>
        <authorList>
            <person name="Anantharaman K."/>
            <person name="Brown C.T."/>
            <person name="Hug L.A."/>
            <person name="Sharon I."/>
            <person name="Castelle C.J."/>
            <person name="Probst A.J."/>
            <person name="Thomas B.C."/>
            <person name="Singh A."/>
            <person name="Wilkins M.J."/>
            <person name="Karaoz U."/>
            <person name="Brodie E.L."/>
            <person name="Williams K.H."/>
            <person name="Hubbard S.S."/>
            <person name="Banfield J.F."/>
        </authorList>
    </citation>
    <scope>NUCLEOTIDE SEQUENCE [LARGE SCALE GENOMIC DNA]</scope>
</reference>
<organism evidence="11 12">
    <name type="scientific">Candidatus Doudnabacteria bacterium RIFCSPHIGHO2_02_FULL_46_11</name>
    <dbReference type="NCBI Taxonomy" id="1817832"/>
    <lineage>
        <taxon>Bacteria</taxon>
        <taxon>Candidatus Doudnaibacteriota</taxon>
    </lineage>
</organism>
<protein>
    <recommendedName>
        <fullName evidence="10">ATP synthase gamma chain</fullName>
    </recommendedName>
    <alternativeName>
        <fullName evidence="10">ATP synthase F1 sector gamma subunit</fullName>
    </alternativeName>
    <alternativeName>
        <fullName evidence="10">F-ATPase gamma subunit</fullName>
    </alternativeName>
</protein>
<accession>A0A1F5P8E1</accession>
<evidence type="ECO:0000256" key="10">
    <source>
        <dbReference type="HAMAP-Rule" id="MF_00815"/>
    </source>
</evidence>
<dbReference type="CDD" id="cd12151">
    <property type="entry name" value="F1-ATPase_gamma"/>
    <property type="match status" value="1"/>
</dbReference>
<sequence length="289" mass="32390">MAGLRDIRRRIKSIQGTRKITRAMQLVSAAKMRKSQNAVLASRSYASVAQSLAGKVADLPNVRAELFRTYPKAQKAAVLMLSTNRGLVGSLNTNLFSQLKKLEADEAGAKLEFITYGKKVRQTARRLDKKVIADFEKSDRAVSVRDVYPITKLVTSLYKSGEYKKVFIIYNHFYSTLSQKSTVSQILPFKDDLITTDEAEDFESDYFEPSPAYVLGNLLPRIVESRIYQDILESNASEHSARMVMMKNATDAAGDLISDLTLTYNQLRQAKITTELAEITSGKIALENR</sequence>
<dbReference type="Proteomes" id="UP000176786">
    <property type="component" value="Unassembled WGS sequence"/>
</dbReference>
<evidence type="ECO:0000313" key="11">
    <source>
        <dbReference type="EMBL" id="OGE86173.1"/>
    </source>
</evidence>
<dbReference type="InterPro" id="IPR000131">
    <property type="entry name" value="ATP_synth_F1_gsu"/>
</dbReference>
<dbReference type="SUPFAM" id="SSF52943">
    <property type="entry name" value="ATP synthase (F1-ATPase), gamma subunit"/>
    <property type="match status" value="1"/>
</dbReference>
<evidence type="ECO:0000256" key="4">
    <source>
        <dbReference type="ARBA" id="ARBA00022448"/>
    </source>
</evidence>
<evidence type="ECO:0000256" key="3">
    <source>
        <dbReference type="ARBA" id="ARBA00007681"/>
    </source>
</evidence>
<dbReference type="Pfam" id="PF00231">
    <property type="entry name" value="ATP-synt"/>
    <property type="match status" value="1"/>
</dbReference>
<dbReference type="PANTHER" id="PTHR11693">
    <property type="entry name" value="ATP SYNTHASE GAMMA CHAIN"/>
    <property type="match status" value="1"/>
</dbReference>
<dbReference type="GO" id="GO:0005886">
    <property type="term" value="C:plasma membrane"/>
    <property type="evidence" value="ECO:0007669"/>
    <property type="project" value="UniProtKB-SubCell"/>
</dbReference>
<comment type="function">
    <text evidence="1 10">Produces ATP from ADP in the presence of a proton gradient across the membrane. The gamma chain is believed to be important in regulating ATPase activity and the flow of protons through the CF(0) complex.</text>
</comment>
<dbReference type="AlphaFoldDB" id="A0A1F5P8E1"/>
<evidence type="ECO:0000256" key="7">
    <source>
        <dbReference type="ARBA" id="ARBA00023136"/>
    </source>
</evidence>
<evidence type="ECO:0000256" key="2">
    <source>
        <dbReference type="ARBA" id="ARBA00004170"/>
    </source>
</evidence>
<dbReference type="PRINTS" id="PR00126">
    <property type="entry name" value="ATPASEGAMMA"/>
</dbReference>
<comment type="caution">
    <text evidence="11">The sequence shown here is derived from an EMBL/GenBank/DDBJ whole genome shotgun (WGS) entry which is preliminary data.</text>
</comment>
<dbReference type="PANTHER" id="PTHR11693:SF22">
    <property type="entry name" value="ATP SYNTHASE SUBUNIT GAMMA, MITOCHONDRIAL"/>
    <property type="match status" value="1"/>
</dbReference>
<dbReference type="STRING" id="1817832.A3J48_00770"/>